<evidence type="ECO:0000313" key="4">
    <source>
        <dbReference type="EMBL" id="KAJ7689629.1"/>
    </source>
</evidence>
<reference evidence="4" key="1">
    <citation type="submission" date="2023-03" db="EMBL/GenBank/DDBJ databases">
        <title>Massive genome expansion in bonnet fungi (Mycena s.s.) driven by repeated elements and novel gene families across ecological guilds.</title>
        <authorList>
            <consortium name="Lawrence Berkeley National Laboratory"/>
            <person name="Harder C.B."/>
            <person name="Miyauchi S."/>
            <person name="Viragh M."/>
            <person name="Kuo A."/>
            <person name="Thoen E."/>
            <person name="Andreopoulos B."/>
            <person name="Lu D."/>
            <person name="Skrede I."/>
            <person name="Drula E."/>
            <person name="Henrissat B."/>
            <person name="Morin E."/>
            <person name="Kohler A."/>
            <person name="Barry K."/>
            <person name="LaButti K."/>
            <person name="Morin E."/>
            <person name="Salamov A."/>
            <person name="Lipzen A."/>
            <person name="Mereny Z."/>
            <person name="Hegedus B."/>
            <person name="Baldrian P."/>
            <person name="Stursova M."/>
            <person name="Weitz H."/>
            <person name="Taylor A."/>
            <person name="Grigoriev I.V."/>
            <person name="Nagy L.G."/>
            <person name="Martin F."/>
            <person name="Kauserud H."/>
        </authorList>
    </citation>
    <scope>NUCLEOTIDE SEQUENCE</scope>
    <source>
        <strain evidence="4">CBHHK067</strain>
    </source>
</reference>
<proteinExistence type="predicted"/>
<evidence type="ECO:0000256" key="2">
    <source>
        <dbReference type="SAM" id="Phobius"/>
    </source>
</evidence>
<gene>
    <name evidence="4" type="ORF">B0H17DRAFT_1134957</name>
</gene>
<feature type="region of interest" description="Disordered" evidence="1">
    <location>
        <begin position="183"/>
        <end position="234"/>
    </location>
</feature>
<accession>A0AAD7GDJ7</accession>
<organism evidence="4 5">
    <name type="scientific">Mycena rosella</name>
    <name type="common">Pink bonnet</name>
    <name type="synonym">Agaricus rosellus</name>
    <dbReference type="NCBI Taxonomy" id="1033263"/>
    <lineage>
        <taxon>Eukaryota</taxon>
        <taxon>Fungi</taxon>
        <taxon>Dikarya</taxon>
        <taxon>Basidiomycota</taxon>
        <taxon>Agaricomycotina</taxon>
        <taxon>Agaricomycetes</taxon>
        <taxon>Agaricomycetidae</taxon>
        <taxon>Agaricales</taxon>
        <taxon>Marasmiineae</taxon>
        <taxon>Mycenaceae</taxon>
        <taxon>Mycena</taxon>
    </lineage>
</organism>
<feature type="compositionally biased region" description="Low complexity" evidence="1">
    <location>
        <begin position="190"/>
        <end position="205"/>
    </location>
</feature>
<feature type="compositionally biased region" description="Polar residues" evidence="1">
    <location>
        <begin position="206"/>
        <end position="218"/>
    </location>
</feature>
<keyword evidence="2" id="KW-0472">Membrane</keyword>
<feature type="compositionally biased region" description="Low complexity" evidence="1">
    <location>
        <begin position="219"/>
        <end position="233"/>
    </location>
</feature>
<keyword evidence="2" id="KW-0812">Transmembrane</keyword>
<keyword evidence="3" id="KW-0732">Signal</keyword>
<keyword evidence="5" id="KW-1185">Reference proteome</keyword>
<feature type="chain" id="PRO_5042057318" evidence="3">
    <location>
        <begin position="22"/>
        <end position="345"/>
    </location>
</feature>
<comment type="caution">
    <text evidence="4">The sequence shown here is derived from an EMBL/GenBank/DDBJ whole genome shotgun (WGS) entry which is preliminary data.</text>
</comment>
<evidence type="ECO:0000313" key="5">
    <source>
        <dbReference type="Proteomes" id="UP001221757"/>
    </source>
</evidence>
<sequence>MYLKALSTIFFFLFHFVYSLGSVVFTNHTVDDTDPFIKYNLYDPNATPLRCSAKGCSPASTSTSDVLPRPCTHEPRLTLGSIAGTTVAVFFATMHTFSCAIHIDGDYVGGFQQNETQPGIGHILGYSNTSIPDGSHYIVIISLQVSMVDFDGLVYTTLSSSPAPPSIGSSDAVSSTSMHLIPSTPIQPVATGSSSTASSSASSRTQEPNPSTSANSDQSSVTRSTATPTRTPSDLMARRLPAAVIAGGVGGGVSLAAAVLATVLFLRRRARRRKSRSVHQPFSLSENHSASGASEVPTTNPTPSYLTDHLLKLEARFDALASMVRRPSHSDHSVIPAPPAYEDAT</sequence>
<feature type="transmembrane region" description="Helical" evidence="2">
    <location>
        <begin position="240"/>
        <end position="266"/>
    </location>
</feature>
<feature type="signal peptide" evidence="3">
    <location>
        <begin position="1"/>
        <end position="21"/>
    </location>
</feature>
<dbReference type="Proteomes" id="UP001221757">
    <property type="component" value="Unassembled WGS sequence"/>
</dbReference>
<protein>
    <submittedName>
        <fullName evidence="4">Uncharacterized protein</fullName>
    </submittedName>
</protein>
<name>A0AAD7GDJ7_MYCRO</name>
<evidence type="ECO:0000256" key="1">
    <source>
        <dbReference type="SAM" id="MobiDB-lite"/>
    </source>
</evidence>
<evidence type="ECO:0000256" key="3">
    <source>
        <dbReference type="SAM" id="SignalP"/>
    </source>
</evidence>
<dbReference type="EMBL" id="JARKIE010000071">
    <property type="protein sequence ID" value="KAJ7689629.1"/>
    <property type="molecule type" value="Genomic_DNA"/>
</dbReference>
<feature type="region of interest" description="Disordered" evidence="1">
    <location>
        <begin position="271"/>
        <end position="303"/>
    </location>
</feature>
<feature type="compositionally biased region" description="Polar residues" evidence="1">
    <location>
        <begin position="278"/>
        <end position="303"/>
    </location>
</feature>
<keyword evidence="2" id="KW-1133">Transmembrane helix</keyword>
<dbReference type="AlphaFoldDB" id="A0AAD7GDJ7"/>